<comment type="caution">
    <text evidence="2">The sequence shown here is derived from an EMBL/GenBank/DDBJ whole genome shotgun (WGS) entry which is preliminary data.</text>
</comment>
<reference evidence="2 3" key="1">
    <citation type="submission" date="2024-02" db="EMBL/GenBank/DDBJ databases">
        <authorList>
            <person name="Chen Y."/>
            <person name="Shah S."/>
            <person name="Dougan E. K."/>
            <person name="Thang M."/>
            <person name="Chan C."/>
        </authorList>
    </citation>
    <scope>NUCLEOTIDE SEQUENCE [LARGE SCALE GENOMIC DNA]</scope>
</reference>
<dbReference type="Proteomes" id="UP001642464">
    <property type="component" value="Unassembled WGS sequence"/>
</dbReference>
<evidence type="ECO:0000313" key="3">
    <source>
        <dbReference type="Proteomes" id="UP001642464"/>
    </source>
</evidence>
<feature type="domain" description="Toprim" evidence="1">
    <location>
        <begin position="335"/>
        <end position="431"/>
    </location>
</feature>
<dbReference type="InterPro" id="IPR006171">
    <property type="entry name" value="TOPRIM_dom"/>
</dbReference>
<dbReference type="CDD" id="cd01029">
    <property type="entry name" value="TOPRIM_primases"/>
    <property type="match status" value="1"/>
</dbReference>
<organism evidence="2 3">
    <name type="scientific">Durusdinium trenchii</name>
    <dbReference type="NCBI Taxonomy" id="1381693"/>
    <lineage>
        <taxon>Eukaryota</taxon>
        <taxon>Sar</taxon>
        <taxon>Alveolata</taxon>
        <taxon>Dinophyceae</taxon>
        <taxon>Suessiales</taxon>
        <taxon>Symbiodiniaceae</taxon>
        <taxon>Durusdinium</taxon>
    </lineage>
</organism>
<dbReference type="PROSITE" id="PS50880">
    <property type="entry name" value="TOPRIM"/>
    <property type="match status" value="1"/>
</dbReference>
<dbReference type="Pfam" id="PF06892">
    <property type="entry name" value="Phage_CP76"/>
    <property type="match status" value="1"/>
</dbReference>
<dbReference type="InterPro" id="IPR034154">
    <property type="entry name" value="TOPRIM_DnaG/twinkle"/>
</dbReference>
<dbReference type="EMBL" id="CAXAMM010011659">
    <property type="protein sequence ID" value="CAK9026711.1"/>
    <property type="molecule type" value="Genomic_DNA"/>
</dbReference>
<proteinExistence type="predicted"/>
<dbReference type="SMART" id="SM00493">
    <property type="entry name" value="TOPRIM"/>
    <property type="match status" value="1"/>
</dbReference>
<gene>
    <name evidence="2" type="ORF">SCF082_LOCUS17623</name>
</gene>
<name>A0ABP0KIR5_9DINO</name>
<feature type="non-terminal residue" evidence="2">
    <location>
        <position position="641"/>
    </location>
</feature>
<dbReference type="Pfam" id="PF13362">
    <property type="entry name" value="Toprim_3"/>
    <property type="match status" value="1"/>
</dbReference>
<evidence type="ECO:0000313" key="2">
    <source>
        <dbReference type="EMBL" id="CAK9026711.1"/>
    </source>
</evidence>
<evidence type="ECO:0000259" key="1">
    <source>
        <dbReference type="PROSITE" id="PS50880"/>
    </source>
</evidence>
<accession>A0ABP0KIR5</accession>
<dbReference type="InterPro" id="IPR009679">
    <property type="entry name" value="Phage_186_CII-like"/>
</dbReference>
<protein>
    <submittedName>
        <fullName evidence="2">DNA primase TraC (Replication primase)</fullName>
    </submittedName>
</protein>
<keyword evidence="3" id="KW-1185">Reference proteome</keyword>
<sequence length="641" mass="70936">MGVMERLEKTTLPLKSALHYTAREIGFPYLSEHYGGTPQAWRNNLRISDHDRQPTFEQQLAIFDEAVSRGRDERIRHSLEEIFHCVMVPLPNVEVGEGNLKMLQGIGDLLEQVGRMTKHIHEAIEDGYVDPDELSMLKRDGRTLYQRDVHAQFASAGLIVDGPLEIGSLKRCKTEGDRGGKRSGWYVLHELRLDSGDVVLVGRYGNWRDGGPGYKVEFSARDLNQAERDRLLRLQEETRRKALEERKRKNESAARRAAEMWGRLPDSGPCEYLKRKKVGLYGCRVVRGDLVVPVRNGDGEFTGLQFIRSDGGKKFLTGTYKQGCYHLIGDLPARGRLGIAEGYATAATIHKLLDIPVAVAFDAGNLTPVASVLRSLAPDAQIIIFADNDAETPGNPGLTKAKEAAAQGSMSEVSNAERRQMALTMLRSGLADIAEVSERMGMSLDSVRRLADSNGLAVVSSTEKRVVGAGPDAVRQQLLEQLPELPETDPCAARAEDEVGAAGEQGDMVGPETEWLGGMSKNKDGSFSANIFNTKHVLANDAQWKGVIGYCEFSYRVIKRQPPPFPGGQVGEWTDADTDRMRIWFCSRYGFTPKTADADGAVLVVAQDNPFHPVRDYLNGLVWDGQPRLRGWLETYMGAKP</sequence>